<feature type="compositionally biased region" description="Polar residues" evidence="7">
    <location>
        <begin position="289"/>
        <end position="318"/>
    </location>
</feature>
<evidence type="ECO:0000256" key="4">
    <source>
        <dbReference type="ARBA" id="ARBA00022478"/>
    </source>
</evidence>
<feature type="compositionally biased region" description="Basic residues" evidence="7">
    <location>
        <begin position="83"/>
        <end position="95"/>
    </location>
</feature>
<evidence type="ECO:0000256" key="6">
    <source>
        <dbReference type="ARBA" id="ARBA00023242"/>
    </source>
</evidence>
<keyword evidence="6" id="KW-0539">Nucleus</keyword>
<name>A0A1V2LQM7_PICKU</name>
<feature type="region of interest" description="Disordered" evidence="7">
    <location>
        <begin position="161"/>
        <end position="187"/>
    </location>
</feature>
<dbReference type="InterPro" id="IPR038846">
    <property type="entry name" value="RPC9"/>
</dbReference>
<dbReference type="VEuPathDB" id="FungiDB:C5L36_0C02970"/>
<comment type="subcellular location">
    <subcellularLocation>
        <location evidence="1">Nucleus</location>
    </subcellularLocation>
</comment>
<feature type="compositionally biased region" description="Low complexity" evidence="7">
    <location>
        <begin position="66"/>
        <end position="75"/>
    </location>
</feature>
<feature type="region of interest" description="Disordered" evidence="7">
    <location>
        <begin position="66"/>
        <end position="127"/>
    </location>
</feature>
<gene>
    <name evidence="8" type="ORF">BOH78_1691</name>
</gene>
<keyword evidence="4 8" id="KW-0240">DNA-directed RNA polymerase</keyword>
<feature type="compositionally biased region" description="Acidic residues" evidence="7">
    <location>
        <begin position="112"/>
        <end position="127"/>
    </location>
</feature>
<dbReference type="Proteomes" id="UP000189274">
    <property type="component" value="Unassembled WGS sequence"/>
</dbReference>
<dbReference type="VEuPathDB" id="FungiDB:C5L36_0C02960"/>
<evidence type="ECO:0000256" key="7">
    <source>
        <dbReference type="SAM" id="MobiDB-lite"/>
    </source>
</evidence>
<dbReference type="SUPFAM" id="SSF47819">
    <property type="entry name" value="HRDC-like"/>
    <property type="match status" value="1"/>
</dbReference>
<dbReference type="GO" id="GO:0005666">
    <property type="term" value="C:RNA polymerase III complex"/>
    <property type="evidence" value="ECO:0007669"/>
    <property type="project" value="InterPro"/>
</dbReference>
<dbReference type="GO" id="GO:0006384">
    <property type="term" value="P:transcription initiation at RNA polymerase III promoter"/>
    <property type="evidence" value="ECO:0007669"/>
    <property type="project" value="InterPro"/>
</dbReference>
<dbReference type="Pfam" id="PF03874">
    <property type="entry name" value="RNA_pol_Rpb4"/>
    <property type="match status" value="1"/>
</dbReference>
<comment type="caution">
    <text evidence="8">The sequence shown here is derived from an EMBL/GenBank/DDBJ whole genome shotgun (WGS) entry which is preliminary data.</text>
</comment>
<dbReference type="AlphaFoldDB" id="A0A1V2LQM7"/>
<evidence type="ECO:0000256" key="5">
    <source>
        <dbReference type="ARBA" id="ARBA00023163"/>
    </source>
</evidence>
<accession>A0A1V2LQM7</accession>
<evidence type="ECO:0000313" key="8">
    <source>
        <dbReference type="EMBL" id="ONH75573.1"/>
    </source>
</evidence>
<dbReference type="EMBL" id="MQVM01000006">
    <property type="protein sequence ID" value="ONH75573.1"/>
    <property type="molecule type" value="Genomic_DNA"/>
</dbReference>
<keyword evidence="5" id="KW-0804">Transcription</keyword>
<organism evidence="8 9">
    <name type="scientific">Pichia kudriavzevii</name>
    <name type="common">Yeast</name>
    <name type="synonym">Issatchenkia orientalis</name>
    <dbReference type="NCBI Taxonomy" id="4909"/>
    <lineage>
        <taxon>Eukaryota</taxon>
        <taxon>Fungi</taxon>
        <taxon>Dikarya</taxon>
        <taxon>Ascomycota</taxon>
        <taxon>Saccharomycotina</taxon>
        <taxon>Pichiomycetes</taxon>
        <taxon>Pichiales</taxon>
        <taxon>Pichiaceae</taxon>
        <taxon>Pichia</taxon>
    </lineage>
</organism>
<reference evidence="9" key="1">
    <citation type="journal article" date="2017" name="Genome Announc.">
        <title>Genome sequences of Cyberlindnera fabianii 65, Pichia kudriavzevii 129, and Saccharomyces cerevisiae 131 isolated from fermented masau fruits in Zimbabwe.</title>
        <authorList>
            <person name="van Rijswijck I.M.H."/>
            <person name="Derks M.F.L."/>
            <person name="Abee T."/>
            <person name="de Ridder D."/>
            <person name="Smid E.J."/>
        </authorList>
    </citation>
    <scope>NUCLEOTIDE SEQUENCE [LARGE SCALE GENOMIC DNA]</scope>
    <source>
        <strain evidence="9">129</strain>
    </source>
</reference>
<dbReference type="InterPro" id="IPR038324">
    <property type="entry name" value="Rpb4/RPC9_sf"/>
</dbReference>
<evidence type="ECO:0000256" key="2">
    <source>
        <dbReference type="ARBA" id="ARBA00006898"/>
    </source>
</evidence>
<sequence>MKDQTSNNVTEATNLLTKMLKGGKVTYSIEQLLELKDTAIPKDNLDLPERSFYRFDASVMKKMNNYYNNLNNPTPNKKERSGGRRGQHNLHHHNRILSNEKHSRHYQKTSDENNEEEEEPQPEWMEETDFKVDHDFKLYMKSGTHTADDFEREKQMYLSKNKSNDTNDAIISSNNGTDTKSIDDGKKFSQQFNPELESELRKQLEEPEILGPTEEEYFENLKKKESKLEEEEAKGEIEKLSGLKPKIGFGDHQFSLEMETRKQVDHDFMNTMLMRNTKLNDAIPKSPVGSITSESSVASNGATSSFSLPPSLKRTGSQILPDELKPASSPLLNGDNFTNQGKVQRASSPMVSNNQPTQIDAHMEHMRLQKIQVLQMQRMQQIHQMQRMQQNSTQGTNLPGTKMPINTPPGFISAPPGLNNPAGVMFSPTGLTNPVTGFQGSQGATNVQLPLGLNHPQVSPNVTQFPLGPTAHRVNPIAVTASNLANTTPQGASPMLPPGLGSVSNVQQPHIIQGQFLHSSNTINSGPSSHIPPPNMLPSPFREKFHQLQQALMHFQQNGHPPPPQLLHEMAQFHQILERTFGGNRTVPDPGVSSTNNGPVLNQNVTQMKIIQQRDKLLSNFEVYQHICDVQRENQWGFTIPPPEKKRKHKFNPQLLDLEIITRDLGQYLTKIGQGNDVETNSFVQLMLYLNALELEIIEKLMIVNSLPRSLVTLYAIIEECEERFTTEVCEEILQNIERLFPSGVVAEDEEMQDAQEDQIHENPEEEEDEDAFVDDMQLEHESYAKKVQEEKDIDEVDS</sequence>
<evidence type="ECO:0000256" key="1">
    <source>
        <dbReference type="ARBA" id="ARBA00004123"/>
    </source>
</evidence>
<dbReference type="PANTHER" id="PTHR15561">
    <property type="entry name" value="CALCITONIN GENE-RELATED PEPTIDE-RECEPTOR COMPONENT PROTEIN"/>
    <property type="match status" value="1"/>
</dbReference>
<feature type="region of interest" description="Disordered" evidence="7">
    <location>
        <begin position="282"/>
        <end position="339"/>
    </location>
</feature>
<proteinExistence type="inferred from homology"/>
<evidence type="ECO:0000313" key="9">
    <source>
        <dbReference type="Proteomes" id="UP000189274"/>
    </source>
</evidence>
<evidence type="ECO:0000256" key="3">
    <source>
        <dbReference type="ARBA" id="ARBA00016672"/>
    </source>
</evidence>
<dbReference type="Gene3D" id="1.20.1250.40">
    <property type="match status" value="1"/>
</dbReference>
<feature type="region of interest" description="Disordered" evidence="7">
    <location>
        <begin position="750"/>
        <end position="772"/>
    </location>
</feature>
<dbReference type="PANTHER" id="PTHR15561:SF0">
    <property type="entry name" value="DNA-DIRECTED RNA POLYMERASE III SUBUNIT RPC9"/>
    <property type="match status" value="1"/>
</dbReference>
<dbReference type="GO" id="GO:0000166">
    <property type="term" value="F:nucleotide binding"/>
    <property type="evidence" value="ECO:0007669"/>
    <property type="project" value="InterPro"/>
</dbReference>
<comment type="similarity">
    <text evidence="2">Belongs to the eukaryotic RPC9 RNA polymerase subunit family.</text>
</comment>
<protein>
    <recommendedName>
        <fullName evidence="3">DNA-directed RNA polymerase III subunit RPC9</fullName>
    </recommendedName>
</protein>
<dbReference type="InterPro" id="IPR010997">
    <property type="entry name" value="HRDC-like_sf"/>
</dbReference>
<feature type="compositionally biased region" description="Polar residues" evidence="7">
    <location>
        <begin position="161"/>
        <end position="179"/>
    </location>
</feature>
<dbReference type="InterPro" id="IPR005574">
    <property type="entry name" value="Rpb4/RPC9"/>
</dbReference>